<dbReference type="Proteomes" id="UP000193560">
    <property type="component" value="Unassembled WGS sequence"/>
</dbReference>
<evidence type="ECO:0000313" key="4">
    <source>
        <dbReference type="EMBL" id="ORY98344.1"/>
    </source>
</evidence>
<feature type="compositionally biased region" description="Acidic residues" evidence="3">
    <location>
        <begin position="129"/>
        <end position="156"/>
    </location>
</feature>
<accession>A0A1X2HH23</accession>
<reference evidence="4 5" key="1">
    <citation type="submission" date="2016-07" db="EMBL/GenBank/DDBJ databases">
        <title>Pervasive Adenine N6-methylation of Active Genes in Fungi.</title>
        <authorList>
            <consortium name="DOE Joint Genome Institute"/>
            <person name="Mondo S.J."/>
            <person name="Dannebaum R.O."/>
            <person name="Kuo R.C."/>
            <person name="Labutti K."/>
            <person name="Haridas S."/>
            <person name="Kuo A."/>
            <person name="Salamov A."/>
            <person name="Ahrendt S.R."/>
            <person name="Lipzen A."/>
            <person name="Sullivan W."/>
            <person name="Andreopoulos W.B."/>
            <person name="Clum A."/>
            <person name="Lindquist E."/>
            <person name="Daum C."/>
            <person name="Ramamoorthy G.K."/>
            <person name="Gryganskyi A."/>
            <person name="Culley D."/>
            <person name="Magnuson J.K."/>
            <person name="James T.Y."/>
            <person name="O'Malley M.A."/>
            <person name="Stajich J.E."/>
            <person name="Spatafora J.W."/>
            <person name="Visel A."/>
            <person name="Grigoriev I.V."/>
        </authorList>
    </citation>
    <scope>NUCLEOTIDE SEQUENCE [LARGE SCALE GENOMIC DNA]</scope>
    <source>
        <strain evidence="4 5">NRRL 1336</strain>
    </source>
</reference>
<keyword evidence="2" id="KW-0698">rRNA processing</keyword>
<dbReference type="InterPro" id="IPR019398">
    <property type="entry name" value="Pre-rRNA_process_TSR2"/>
</dbReference>
<evidence type="ECO:0000256" key="1">
    <source>
        <dbReference type="ARBA" id="ARBA00006524"/>
    </source>
</evidence>
<keyword evidence="5" id="KW-1185">Reference proteome</keyword>
<dbReference type="PANTHER" id="PTHR21250">
    <property type="entry name" value="PRE-RRNA-PROCESSING PROTEIN TSR2 HOMOLOG"/>
    <property type="match status" value="1"/>
</dbReference>
<feature type="compositionally biased region" description="Polar residues" evidence="3">
    <location>
        <begin position="115"/>
        <end position="126"/>
    </location>
</feature>
<sequence>MAEHPNKVAFHEGVTYIFKTWTALKLAVEQDWGGVESAEKRDWMIELITDYFGKNGKKVDVDEIEDILNQIMSDEFHTLLEDDSAYLVAKHLVELFNQCINGNFSEVERLRQKNQTHAASSSSCVQQGGEDDGDSDIEGDDMNSNDMDDDDMEMDDSNSKQLDESPSGPDEDGWETVRSKK</sequence>
<evidence type="ECO:0000256" key="3">
    <source>
        <dbReference type="SAM" id="MobiDB-lite"/>
    </source>
</evidence>
<feature type="region of interest" description="Disordered" evidence="3">
    <location>
        <begin position="115"/>
        <end position="181"/>
    </location>
</feature>
<evidence type="ECO:0000313" key="5">
    <source>
        <dbReference type="Proteomes" id="UP000193560"/>
    </source>
</evidence>
<dbReference type="STRING" id="90262.A0A1X2HH23"/>
<dbReference type="GO" id="GO:0043022">
    <property type="term" value="F:ribosome binding"/>
    <property type="evidence" value="ECO:0007669"/>
    <property type="project" value="EnsemblFungi"/>
</dbReference>
<dbReference type="AlphaFoldDB" id="A0A1X2HH23"/>
<organism evidence="4 5">
    <name type="scientific">Absidia repens</name>
    <dbReference type="NCBI Taxonomy" id="90262"/>
    <lineage>
        <taxon>Eukaryota</taxon>
        <taxon>Fungi</taxon>
        <taxon>Fungi incertae sedis</taxon>
        <taxon>Mucoromycota</taxon>
        <taxon>Mucoromycotina</taxon>
        <taxon>Mucoromycetes</taxon>
        <taxon>Mucorales</taxon>
        <taxon>Cunninghamellaceae</taxon>
        <taxon>Absidia</taxon>
    </lineage>
</organism>
<evidence type="ECO:0000256" key="2">
    <source>
        <dbReference type="ARBA" id="ARBA00022552"/>
    </source>
</evidence>
<comment type="caution">
    <text evidence="4">The sequence shown here is derived from an EMBL/GenBank/DDBJ whole genome shotgun (WGS) entry which is preliminary data.</text>
</comment>
<name>A0A1X2HH23_9FUNG</name>
<dbReference type="GO" id="GO:0000462">
    <property type="term" value="P:maturation of SSU-rRNA from tricistronic rRNA transcript (SSU-rRNA, 5.8S rRNA, LSU-rRNA)"/>
    <property type="evidence" value="ECO:0007669"/>
    <property type="project" value="EnsemblFungi"/>
</dbReference>
<protein>
    <submittedName>
        <fullName evidence="4">Pre-rRNA-processing protein TSR2-domain-containing protein</fullName>
    </submittedName>
</protein>
<dbReference type="Pfam" id="PF10273">
    <property type="entry name" value="WGG"/>
    <property type="match status" value="1"/>
</dbReference>
<dbReference type="GO" id="GO:0005634">
    <property type="term" value="C:nucleus"/>
    <property type="evidence" value="ECO:0007669"/>
    <property type="project" value="EnsemblFungi"/>
</dbReference>
<proteinExistence type="inferred from homology"/>
<gene>
    <name evidence="4" type="ORF">BCR42DRAFT_430336</name>
</gene>
<feature type="non-terminal residue" evidence="4">
    <location>
        <position position="1"/>
    </location>
</feature>
<dbReference type="GO" id="GO:0000463">
    <property type="term" value="P:maturation of LSU-rRNA from tricistronic rRNA transcript (SSU-rRNA, 5.8S rRNA, LSU-rRNA)"/>
    <property type="evidence" value="ECO:0007669"/>
    <property type="project" value="EnsemblFungi"/>
</dbReference>
<comment type="similarity">
    <text evidence="1">Belongs to the TSR2 family.</text>
</comment>
<dbReference type="OrthoDB" id="263560at2759"/>
<dbReference type="EMBL" id="MCGE01000064">
    <property type="protein sequence ID" value="ORY98344.1"/>
    <property type="molecule type" value="Genomic_DNA"/>
</dbReference>